<dbReference type="InterPro" id="IPR036388">
    <property type="entry name" value="WH-like_DNA-bd_sf"/>
</dbReference>
<evidence type="ECO:0000256" key="1">
    <source>
        <dbReference type="ARBA" id="ARBA00006479"/>
    </source>
</evidence>
<comment type="similarity">
    <text evidence="1">Belongs to the ROK (NagC/XylR) family.</text>
</comment>
<dbReference type="InterPro" id="IPR000600">
    <property type="entry name" value="ROK"/>
</dbReference>
<organism evidence="2 3">
    <name type="scientific">Rhizobium meliloti</name>
    <name type="common">Ensifer meliloti</name>
    <name type="synonym">Sinorhizobium meliloti</name>
    <dbReference type="NCBI Taxonomy" id="382"/>
    <lineage>
        <taxon>Bacteria</taxon>
        <taxon>Pseudomonadati</taxon>
        <taxon>Pseudomonadota</taxon>
        <taxon>Alphaproteobacteria</taxon>
        <taxon>Hyphomicrobiales</taxon>
        <taxon>Rhizobiaceae</taxon>
        <taxon>Sinorhizobium/Ensifer group</taxon>
        <taxon>Sinorhizobium</taxon>
    </lineage>
</organism>
<dbReference type="Gene3D" id="1.10.10.10">
    <property type="entry name" value="Winged helix-like DNA-binding domain superfamily/Winged helix DNA-binding domain"/>
    <property type="match status" value="1"/>
</dbReference>
<dbReference type="PANTHER" id="PTHR18964:SF149">
    <property type="entry name" value="BIFUNCTIONAL UDP-N-ACETYLGLUCOSAMINE 2-EPIMERASE_N-ACETYLMANNOSAMINE KINASE"/>
    <property type="match status" value="1"/>
</dbReference>
<proteinExistence type="inferred from homology"/>
<dbReference type="Gene3D" id="3.30.420.40">
    <property type="match status" value="2"/>
</dbReference>
<comment type="caution">
    <text evidence="2">The sequence shown here is derived from an EMBL/GenBank/DDBJ whole genome shotgun (WGS) entry which is preliminary data.</text>
</comment>
<evidence type="ECO:0000313" key="3">
    <source>
        <dbReference type="Proteomes" id="UP000429484"/>
    </source>
</evidence>
<dbReference type="AlphaFoldDB" id="A0AAW9TI07"/>
<reference evidence="2 3" key="1">
    <citation type="journal article" date="2013" name="Genome Biol.">
        <title>Comparative genomics of the core and accessory genomes of 48 Sinorhizobium strains comprising five genospecies.</title>
        <authorList>
            <person name="Sugawara M."/>
            <person name="Epstein B."/>
            <person name="Badgley B.D."/>
            <person name="Unno T."/>
            <person name="Xu L."/>
            <person name="Reese J."/>
            <person name="Gyaneshwar P."/>
            <person name="Denny R."/>
            <person name="Mudge J."/>
            <person name="Bharti A.K."/>
            <person name="Farmer A.D."/>
            <person name="May G.D."/>
            <person name="Woodward J.E."/>
            <person name="Medigue C."/>
            <person name="Vallenet D."/>
            <person name="Lajus A."/>
            <person name="Rouy Z."/>
            <person name="Martinez-Vaz B."/>
            <person name="Tiffin P."/>
            <person name="Young N.D."/>
            <person name="Sadowsky M.J."/>
        </authorList>
    </citation>
    <scope>NUCLEOTIDE SEQUENCE [LARGE SCALE GENOMIC DNA]</scope>
    <source>
        <strain evidence="2 3">N6B1</strain>
    </source>
</reference>
<dbReference type="Proteomes" id="UP000429484">
    <property type="component" value="Unassembled WGS sequence"/>
</dbReference>
<accession>A0AAW9TI07</accession>
<dbReference type="InterPro" id="IPR036390">
    <property type="entry name" value="WH_DNA-bd_sf"/>
</dbReference>
<dbReference type="SUPFAM" id="SSF46785">
    <property type="entry name" value="Winged helix' DNA-binding domain"/>
    <property type="match status" value="1"/>
</dbReference>
<gene>
    <name evidence="2" type="ORF">GHK53_07355</name>
</gene>
<dbReference type="Pfam" id="PF13412">
    <property type="entry name" value="HTH_24"/>
    <property type="match status" value="1"/>
</dbReference>
<dbReference type="PANTHER" id="PTHR18964">
    <property type="entry name" value="ROK (REPRESSOR, ORF, KINASE) FAMILY"/>
    <property type="match status" value="1"/>
</dbReference>
<dbReference type="EMBL" id="WISR01000075">
    <property type="protein sequence ID" value="MQW32636.1"/>
    <property type="molecule type" value="Genomic_DNA"/>
</dbReference>
<protein>
    <submittedName>
        <fullName evidence="2">ROK family protein</fullName>
    </submittedName>
</protein>
<sequence>MHSRENEAIFNLQNKIMSDVRTKGDQSTTRAMNRRLILNLLRREGAKSRAEIAAATGLSPAAVTFVVSDLIEEGLLIEGQSVAGAQGRRPIPVAIDYAGGVALGFKLMAGSVECVVTDLETTPLDSLRLPLPAHDPDTIAEALAAAAPKLVALANRPAARLAGIGIAMPGVIDNQRAVCIRSNRYGWDNVPLGDLVASRIGVPVWLEDDTNAYAIAQQLFGLGRHYKTMGVLAIGVGVACSLVLDGKLYRGAHGAAGKFGHFPHMEGGRPCECGKRGCLMSYFSEPAMLQTWHERSGRPETDGRAEMVAAIAAGDKAAHSVMREAGETLGRHLAGLMNVIDPEVIVVGGEAVAYGDALFGPLRATLERFAFRQAPPVLLDWEDDSWARGAAALVTQKLFDFETTAGNA</sequence>
<name>A0AAW9TI07_RHIML</name>
<dbReference type="Pfam" id="PF00480">
    <property type="entry name" value="ROK"/>
    <property type="match status" value="1"/>
</dbReference>
<dbReference type="SUPFAM" id="SSF53067">
    <property type="entry name" value="Actin-like ATPase domain"/>
    <property type="match status" value="1"/>
</dbReference>
<dbReference type="CDD" id="cd24073">
    <property type="entry name" value="ASKHA_ATPase_ROK_CYANR"/>
    <property type="match status" value="1"/>
</dbReference>
<dbReference type="InterPro" id="IPR043129">
    <property type="entry name" value="ATPase_NBD"/>
</dbReference>
<evidence type="ECO:0000313" key="2">
    <source>
        <dbReference type="EMBL" id="MQW32636.1"/>
    </source>
</evidence>